<comment type="catalytic activity">
    <reaction evidence="12 14">
        <text>L-cysteinyl-[SoxY protein] + thiosulfate + 2 Fe(III)-[cytochrome c] = S-sulfosulfanyl-L-cysteinyl-[SoxY protein] + 2 Fe(II)-[cytochrome c] + 2 H(+)</text>
        <dbReference type="Rhea" id="RHEA:56720"/>
        <dbReference type="Rhea" id="RHEA-COMP:10350"/>
        <dbReference type="Rhea" id="RHEA-COMP:14328"/>
        <dbReference type="Rhea" id="RHEA-COMP:14399"/>
        <dbReference type="Rhea" id="RHEA-COMP:14691"/>
        <dbReference type="ChEBI" id="CHEBI:15378"/>
        <dbReference type="ChEBI" id="CHEBI:29033"/>
        <dbReference type="ChEBI" id="CHEBI:29034"/>
        <dbReference type="ChEBI" id="CHEBI:29950"/>
        <dbReference type="ChEBI" id="CHEBI:33542"/>
        <dbReference type="ChEBI" id="CHEBI:139321"/>
        <dbReference type="EC" id="2.8.5.2"/>
    </reaction>
</comment>
<comment type="similarity">
    <text evidence="11 14">Belongs to the SoxA family.</text>
</comment>
<dbReference type="Proteomes" id="UP001054820">
    <property type="component" value="Chromosome"/>
</dbReference>
<dbReference type="PROSITE" id="PS51007">
    <property type="entry name" value="CYTC"/>
    <property type="match status" value="1"/>
</dbReference>
<keyword evidence="3 14" id="KW-0813">Transport</keyword>
<feature type="chain" id="PRO_5046136378" description="SoxAX cytochrome complex subunit A" evidence="15">
    <location>
        <begin position="25"/>
        <end position="276"/>
    </location>
</feature>
<evidence type="ECO:0000256" key="3">
    <source>
        <dbReference type="ARBA" id="ARBA00022448"/>
    </source>
</evidence>
<evidence type="ECO:0000313" key="18">
    <source>
        <dbReference type="Proteomes" id="UP001054820"/>
    </source>
</evidence>
<keyword evidence="6 14" id="KW-0479">Metal-binding</keyword>
<dbReference type="Pfam" id="PF21342">
    <property type="entry name" value="SoxA-TsdA_cyt-c"/>
    <property type="match status" value="2"/>
</dbReference>
<dbReference type="EMBL" id="AP024202">
    <property type="protein sequence ID" value="BCN93830.1"/>
    <property type="molecule type" value="Genomic_DNA"/>
</dbReference>
<sequence>MKKTLLIALSLGVTVGAASTSALAVDPETDRQQIVDFFKAKSPNIAPEEYINGAYIYDADKKAQWEAAEEFPPYLDAIDAGEAAWNKDKAVFEKCFGSDVSKVRVKYPYFDDTANKVVTLEGAINKCRTDAGLKPYKLKKGTLAQVSAYLAYNARGQKINVKIESEGARKAYEAGRSIYIEPRGQLGLSCAKCHTYNAGRKARSNILSPNLGHTTHFPVFRAKWQALGTLHRRYEGCNKNMRANPFKAQGTEYSNLEFFQAYVSNGLEINGPGYRE</sequence>
<protein>
    <recommendedName>
        <fullName evidence="14">SoxAX cytochrome complex subunit A</fullName>
        <ecNumber evidence="14">2.8.5.2</ecNumber>
    </recommendedName>
    <alternativeName>
        <fullName evidence="14">Protein SoxA</fullName>
    </alternativeName>
    <alternativeName>
        <fullName evidence="14">Sulfur oxidizing protein A</fullName>
    </alternativeName>
    <alternativeName>
        <fullName evidence="14">Thiosulfate-oxidizing multienzyme system protein SoxA</fullName>
    </alternativeName>
</protein>
<keyword evidence="18" id="KW-1185">Reference proteome</keyword>
<evidence type="ECO:0000259" key="16">
    <source>
        <dbReference type="PROSITE" id="PS51007"/>
    </source>
</evidence>
<dbReference type="InterPro" id="IPR025710">
    <property type="entry name" value="SoxA"/>
</dbReference>
<evidence type="ECO:0000256" key="6">
    <source>
        <dbReference type="ARBA" id="ARBA00022723"/>
    </source>
</evidence>
<reference evidence="17" key="1">
    <citation type="journal article" date="2022" name="Arch. Microbiol.">
        <title>Thiomicrorhabdus immobilis sp. nov., a mesophilic sulfur-oxidizing bacterium isolated from sediment of a brackish lake in northern Japan.</title>
        <authorList>
            <person name="Kojima H."/>
            <person name="Mochizuki J."/>
            <person name="Kanda M."/>
            <person name="Watanabe T."/>
            <person name="Fukui M."/>
        </authorList>
    </citation>
    <scope>NUCLEOTIDE SEQUENCE</scope>
    <source>
        <strain evidence="17">Am19</strain>
    </source>
</reference>
<gene>
    <name evidence="17" type="primary">soxA</name>
    <name evidence="17" type="ORF">THMIRHAM_16150</name>
</gene>
<comment type="catalytic activity">
    <reaction evidence="13 14">
        <text>S-sulfanyl-L-cysteinyl-[SoxY protein] + thiosulfate + 2 Fe(III)-[cytochrome c] = S-(2-sulfodisulfanyl)-L-cysteinyl-[SoxY protein] + 2 Fe(II)-[cytochrome c] + 2 H(+)</text>
        <dbReference type="Rhea" id="RHEA:51224"/>
        <dbReference type="Rhea" id="RHEA-COMP:10350"/>
        <dbReference type="Rhea" id="RHEA-COMP:14399"/>
        <dbReference type="Rhea" id="RHEA-COMP:14689"/>
        <dbReference type="Rhea" id="RHEA-COMP:14690"/>
        <dbReference type="ChEBI" id="CHEBI:15378"/>
        <dbReference type="ChEBI" id="CHEBI:29033"/>
        <dbReference type="ChEBI" id="CHEBI:29034"/>
        <dbReference type="ChEBI" id="CHEBI:33542"/>
        <dbReference type="ChEBI" id="CHEBI:61963"/>
        <dbReference type="ChEBI" id="CHEBI:140664"/>
        <dbReference type="EC" id="2.8.5.2"/>
    </reaction>
</comment>
<keyword evidence="4 14" id="KW-0349">Heme</keyword>
<comment type="subcellular location">
    <subcellularLocation>
        <location evidence="1 14">Periplasm</location>
    </subcellularLocation>
</comment>
<keyword evidence="8 14" id="KW-0574">Periplasm</keyword>
<comment type="subunit">
    <text evidence="2 14">Heterodimer of SoxA and SoxX.</text>
</comment>
<dbReference type="InterPro" id="IPR009056">
    <property type="entry name" value="Cyt_c-like_dom"/>
</dbReference>
<dbReference type="NCBIfam" id="TIGR04484">
    <property type="entry name" value="thiosulf_SoxA"/>
    <property type="match status" value="1"/>
</dbReference>
<evidence type="ECO:0000256" key="5">
    <source>
        <dbReference type="ARBA" id="ARBA00022679"/>
    </source>
</evidence>
<evidence type="ECO:0000256" key="8">
    <source>
        <dbReference type="ARBA" id="ARBA00022764"/>
    </source>
</evidence>
<keyword evidence="5 14" id="KW-0808">Transferase</keyword>
<proteinExistence type="inferred from homology"/>
<accession>A0ABM7MEJ4</accession>
<evidence type="ECO:0000256" key="10">
    <source>
        <dbReference type="ARBA" id="ARBA00023004"/>
    </source>
</evidence>
<evidence type="ECO:0000256" key="12">
    <source>
        <dbReference type="ARBA" id="ARBA00048077"/>
    </source>
</evidence>
<dbReference type="Gene3D" id="1.10.760.10">
    <property type="entry name" value="Cytochrome c-like domain"/>
    <property type="match status" value="2"/>
</dbReference>
<evidence type="ECO:0000256" key="13">
    <source>
        <dbReference type="ARBA" id="ARBA00048423"/>
    </source>
</evidence>
<keyword evidence="10 14" id="KW-0408">Iron</keyword>
<evidence type="ECO:0000256" key="15">
    <source>
        <dbReference type="SAM" id="SignalP"/>
    </source>
</evidence>
<evidence type="ECO:0000256" key="4">
    <source>
        <dbReference type="ARBA" id="ARBA00022617"/>
    </source>
</evidence>
<evidence type="ECO:0000256" key="11">
    <source>
        <dbReference type="ARBA" id="ARBA00025746"/>
    </source>
</evidence>
<evidence type="ECO:0000313" key="17">
    <source>
        <dbReference type="EMBL" id="BCN93830.1"/>
    </source>
</evidence>
<evidence type="ECO:0000256" key="1">
    <source>
        <dbReference type="ARBA" id="ARBA00004418"/>
    </source>
</evidence>
<feature type="domain" description="Cytochrome c" evidence="16">
    <location>
        <begin position="170"/>
        <end position="276"/>
    </location>
</feature>
<evidence type="ECO:0000256" key="7">
    <source>
        <dbReference type="ARBA" id="ARBA00022729"/>
    </source>
</evidence>
<dbReference type="InterPro" id="IPR036909">
    <property type="entry name" value="Cyt_c-like_dom_sf"/>
</dbReference>
<dbReference type="PIRSF" id="PIRSF038455">
    <property type="entry name" value="SoxA"/>
    <property type="match status" value="1"/>
</dbReference>
<dbReference type="RefSeq" id="WP_237261245.1">
    <property type="nucleotide sequence ID" value="NZ_AP024202.1"/>
</dbReference>
<keyword evidence="7 15" id="KW-0732">Signal</keyword>
<feature type="signal peptide" evidence="15">
    <location>
        <begin position="1"/>
        <end position="24"/>
    </location>
</feature>
<evidence type="ECO:0000256" key="9">
    <source>
        <dbReference type="ARBA" id="ARBA00022982"/>
    </source>
</evidence>
<dbReference type="EC" id="2.8.5.2" evidence="14"/>
<evidence type="ECO:0000256" key="2">
    <source>
        <dbReference type="ARBA" id="ARBA00011530"/>
    </source>
</evidence>
<name>A0ABM7MEJ4_9GAMM</name>
<dbReference type="SUPFAM" id="SSF46626">
    <property type="entry name" value="Cytochrome c"/>
    <property type="match status" value="2"/>
</dbReference>
<keyword evidence="9 14" id="KW-0249">Electron transport</keyword>
<organism evidence="17 18">
    <name type="scientific">Thiomicrorhabdus immobilis</name>
    <dbReference type="NCBI Taxonomy" id="2791037"/>
    <lineage>
        <taxon>Bacteria</taxon>
        <taxon>Pseudomonadati</taxon>
        <taxon>Pseudomonadota</taxon>
        <taxon>Gammaproteobacteria</taxon>
        <taxon>Thiotrichales</taxon>
        <taxon>Piscirickettsiaceae</taxon>
        <taxon>Thiomicrorhabdus</taxon>
    </lineage>
</organism>
<evidence type="ECO:0000256" key="14">
    <source>
        <dbReference type="PIRNR" id="PIRNR038455"/>
    </source>
</evidence>